<comment type="similarity">
    <text evidence="2">Belongs to the ZIP transporter (TC 2.A.5) family.</text>
</comment>
<dbReference type="GO" id="GO:0140410">
    <property type="term" value="F:monoatomic cation:bicarbonate symporter activity"/>
    <property type="evidence" value="ECO:0007669"/>
    <property type="project" value="TreeGrafter"/>
</dbReference>
<keyword evidence="8" id="KW-1185">Reference proteome</keyword>
<evidence type="ECO:0000256" key="1">
    <source>
        <dbReference type="ARBA" id="ARBA00004141"/>
    </source>
</evidence>
<keyword evidence="4 6" id="KW-1133">Transmembrane helix</keyword>
<dbReference type="InterPro" id="IPR050799">
    <property type="entry name" value="ZIP_Transporter"/>
</dbReference>
<dbReference type="GO" id="GO:0071578">
    <property type="term" value="P:zinc ion import across plasma membrane"/>
    <property type="evidence" value="ECO:0007669"/>
    <property type="project" value="TreeGrafter"/>
</dbReference>
<protein>
    <submittedName>
        <fullName evidence="7">Uncharacterized protein</fullName>
    </submittedName>
</protein>
<evidence type="ECO:0000313" key="8">
    <source>
        <dbReference type="Proteomes" id="UP001497497"/>
    </source>
</evidence>
<evidence type="ECO:0000256" key="2">
    <source>
        <dbReference type="ARBA" id="ARBA00006939"/>
    </source>
</evidence>
<evidence type="ECO:0000313" key="7">
    <source>
        <dbReference type="EMBL" id="CAL1543047.1"/>
    </source>
</evidence>
<sequence length="110" mass="11579">MIILGDAIHNFADGLAIGAAFTSSNSAGVATSIAVFCHELPHELGDFAVLLQSGLSFKKALLLNLLSALTAFIGLYVGLVVSTSDEVRNWIFAVTAGMFMYIALVDLVSE</sequence>
<comment type="subcellular location">
    <subcellularLocation>
        <location evidence="1">Membrane</location>
        <topology evidence="1">Multi-pass membrane protein</topology>
    </subcellularLocation>
</comment>
<comment type="caution">
    <text evidence="7">The sequence shown here is derived from an EMBL/GenBank/DDBJ whole genome shotgun (WGS) entry which is preliminary data.</text>
</comment>
<evidence type="ECO:0000256" key="6">
    <source>
        <dbReference type="SAM" id="Phobius"/>
    </source>
</evidence>
<dbReference type="EMBL" id="CAXITT010000521">
    <property type="protein sequence ID" value="CAL1543047.1"/>
    <property type="molecule type" value="Genomic_DNA"/>
</dbReference>
<evidence type="ECO:0000256" key="3">
    <source>
        <dbReference type="ARBA" id="ARBA00022692"/>
    </source>
</evidence>
<dbReference type="GO" id="GO:0005385">
    <property type="term" value="F:zinc ion transmembrane transporter activity"/>
    <property type="evidence" value="ECO:0007669"/>
    <property type="project" value="TreeGrafter"/>
</dbReference>
<dbReference type="AlphaFoldDB" id="A0AAV2IDU1"/>
<proteinExistence type="inferred from homology"/>
<dbReference type="Pfam" id="PF02535">
    <property type="entry name" value="Zip"/>
    <property type="match status" value="1"/>
</dbReference>
<feature type="transmembrane region" description="Helical" evidence="6">
    <location>
        <begin position="87"/>
        <end position="108"/>
    </location>
</feature>
<feature type="non-terminal residue" evidence="7">
    <location>
        <position position="110"/>
    </location>
</feature>
<dbReference type="InterPro" id="IPR003689">
    <property type="entry name" value="ZIP"/>
</dbReference>
<keyword evidence="5 6" id="KW-0472">Membrane</keyword>
<dbReference type="GO" id="GO:0005886">
    <property type="term" value="C:plasma membrane"/>
    <property type="evidence" value="ECO:0007669"/>
    <property type="project" value="TreeGrafter"/>
</dbReference>
<dbReference type="Proteomes" id="UP001497497">
    <property type="component" value="Unassembled WGS sequence"/>
</dbReference>
<evidence type="ECO:0000256" key="5">
    <source>
        <dbReference type="ARBA" id="ARBA00023136"/>
    </source>
</evidence>
<reference evidence="7 8" key="1">
    <citation type="submission" date="2024-04" db="EMBL/GenBank/DDBJ databases">
        <authorList>
            <consortium name="Genoscope - CEA"/>
            <person name="William W."/>
        </authorList>
    </citation>
    <scope>NUCLEOTIDE SEQUENCE [LARGE SCALE GENOMIC DNA]</scope>
</reference>
<dbReference type="GO" id="GO:0030003">
    <property type="term" value="P:intracellular monoatomic cation homeostasis"/>
    <property type="evidence" value="ECO:0007669"/>
    <property type="project" value="TreeGrafter"/>
</dbReference>
<dbReference type="PANTHER" id="PTHR12191">
    <property type="entry name" value="SOLUTE CARRIER FAMILY 39"/>
    <property type="match status" value="1"/>
</dbReference>
<feature type="transmembrane region" description="Helical" evidence="6">
    <location>
        <begin position="61"/>
        <end position="81"/>
    </location>
</feature>
<keyword evidence="3 6" id="KW-0812">Transmembrane</keyword>
<dbReference type="PANTHER" id="PTHR12191:SF4">
    <property type="entry name" value="ZINC TRANSPORTER ZIP12"/>
    <property type="match status" value="1"/>
</dbReference>
<name>A0AAV2IDU1_LYMST</name>
<gene>
    <name evidence="7" type="ORF">GSLYS_00016581001</name>
</gene>
<organism evidence="7 8">
    <name type="scientific">Lymnaea stagnalis</name>
    <name type="common">Great pond snail</name>
    <name type="synonym">Helix stagnalis</name>
    <dbReference type="NCBI Taxonomy" id="6523"/>
    <lineage>
        <taxon>Eukaryota</taxon>
        <taxon>Metazoa</taxon>
        <taxon>Spiralia</taxon>
        <taxon>Lophotrochozoa</taxon>
        <taxon>Mollusca</taxon>
        <taxon>Gastropoda</taxon>
        <taxon>Heterobranchia</taxon>
        <taxon>Euthyneura</taxon>
        <taxon>Panpulmonata</taxon>
        <taxon>Hygrophila</taxon>
        <taxon>Lymnaeoidea</taxon>
        <taxon>Lymnaeidae</taxon>
        <taxon>Lymnaea</taxon>
    </lineage>
</organism>
<evidence type="ECO:0000256" key="4">
    <source>
        <dbReference type="ARBA" id="ARBA00022989"/>
    </source>
</evidence>
<accession>A0AAV2IDU1</accession>